<dbReference type="Proteomes" id="UP000249819">
    <property type="component" value="Unassembled WGS sequence"/>
</dbReference>
<dbReference type="RefSeq" id="WP_111595440.1">
    <property type="nucleotide sequence ID" value="NZ_QLMA01000013.1"/>
</dbReference>
<dbReference type="PANTHER" id="PTHR37953">
    <property type="entry name" value="UPF0127 PROTEIN MJ1496"/>
    <property type="match status" value="1"/>
</dbReference>
<feature type="compositionally biased region" description="Polar residues" evidence="1">
    <location>
        <begin position="39"/>
        <end position="48"/>
    </location>
</feature>
<dbReference type="PANTHER" id="PTHR37953:SF1">
    <property type="entry name" value="UPF0127 PROTEIN MJ1496"/>
    <property type="match status" value="1"/>
</dbReference>
<dbReference type="OrthoDB" id="5526466at2"/>
<dbReference type="EMBL" id="QLMA01000013">
    <property type="protein sequence ID" value="RAJ73493.1"/>
    <property type="molecule type" value="Genomic_DNA"/>
</dbReference>
<sequence length="178" mass="20003">MQLHLLFLLATGLYISGCNQSANNNQTTSTTTPTTPSTEEQSVETANGSAFKKEGSLAFVSKSGADTLRKIDIQLAQTDKQREDGLMYRKSMSDDQGMLFIFPDMEERSFWMKNTYISLDIIYIDDKMEIVSIQKYATPLSEQSLPSFKKAQYVLEVTGGFADKYHIAYGDKIAYTKL</sequence>
<evidence type="ECO:0008006" key="5">
    <source>
        <dbReference type="Google" id="ProtNLM"/>
    </source>
</evidence>
<feature type="region of interest" description="Disordered" evidence="1">
    <location>
        <begin position="20"/>
        <end position="49"/>
    </location>
</feature>
<accession>A0A327VSD9</accession>
<proteinExistence type="predicted"/>
<reference evidence="3 4" key="1">
    <citation type="submission" date="2018-06" db="EMBL/GenBank/DDBJ databases">
        <title>Genomic Encyclopedia of Archaeal and Bacterial Type Strains, Phase II (KMG-II): from individual species to whole genera.</title>
        <authorList>
            <person name="Goeker M."/>
        </authorList>
    </citation>
    <scope>NUCLEOTIDE SEQUENCE [LARGE SCALE GENOMIC DNA]</scope>
    <source>
        <strain evidence="3 4">DSM 29821</strain>
    </source>
</reference>
<dbReference type="AlphaFoldDB" id="A0A327VSD9"/>
<dbReference type="Pfam" id="PF02643">
    <property type="entry name" value="DUF192"/>
    <property type="match status" value="1"/>
</dbReference>
<evidence type="ECO:0000313" key="4">
    <source>
        <dbReference type="Proteomes" id="UP000249819"/>
    </source>
</evidence>
<organism evidence="3 4">
    <name type="scientific">Chitinophaga dinghuensis</name>
    <dbReference type="NCBI Taxonomy" id="1539050"/>
    <lineage>
        <taxon>Bacteria</taxon>
        <taxon>Pseudomonadati</taxon>
        <taxon>Bacteroidota</taxon>
        <taxon>Chitinophagia</taxon>
        <taxon>Chitinophagales</taxon>
        <taxon>Chitinophagaceae</taxon>
        <taxon>Chitinophaga</taxon>
    </lineage>
</organism>
<name>A0A327VSD9_9BACT</name>
<keyword evidence="4" id="KW-1185">Reference proteome</keyword>
<protein>
    <recommendedName>
        <fullName evidence="5">DUF192 domain-containing protein</fullName>
    </recommendedName>
</protein>
<gene>
    <name evidence="3" type="ORF">CLV59_11346</name>
</gene>
<evidence type="ECO:0000256" key="1">
    <source>
        <dbReference type="SAM" id="MobiDB-lite"/>
    </source>
</evidence>
<feature type="signal peptide" evidence="2">
    <location>
        <begin position="1"/>
        <end position="21"/>
    </location>
</feature>
<feature type="compositionally biased region" description="Low complexity" evidence="1">
    <location>
        <begin position="27"/>
        <end position="38"/>
    </location>
</feature>
<dbReference type="InterPro" id="IPR038695">
    <property type="entry name" value="Saro_0823-like_sf"/>
</dbReference>
<evidence type="ECO:0000313" key="3">
    <source>
        <dbReference type="EMBL" id="RAJ73493.1"/>
    </source>
</evidence>
<comment type="caution">
    <text evidence="3">The sequence shown here is derived from an EMBL/GenBank/DDBJ whole genome shotgun (WGS) entry which is preliminary data.</text>
</comment>
<feature type="chain" id="PRO_5016323610" description="DUF192 domain-containing protein" evidence="2">
    <location>
        <begin position="22"/>
        <end position="178"/>
    </location>
</feature>
<dbReference type="Gene3D" id="2.60.120.1140">
    <property type="entry name" value="Protein of unknown function DUF192"/>
    <property type="match status" value="1"/>
</dbReference>
<dbReference type="InterPro" id="IPR003795">
    <property type="entry name" value="DUF192"/>
</dbReference>
<keyword evidence="2" id="KW-0732">Signal</keyword>
<evidence type="ECO:0000256" key="2">
    <source>
        <dbReference type="SAM" id="SignalP"/>
    </source>
</evidence>